<protein>
    <submittedName>
        <fullName evidence="1">Uncharacterized protein</fullName>
    </submittedName>
</protein>
<name>A0A1M3T9A1_ASPLC</name>
<evidence type="ECO:0000313" key="1">
    <source>
        <dbReference type="EMBL" id="OJZ83316.1"/>
    </source>
</evidence>
<reference evidence="2" key="1">
    <citation type="journal article" date="2017" name="Genome Biol.">
        <title>Comparative genomics reveals high biological diversity and specific adaptations in the industrially and medically important fungal genus Aspergillus.</title>
        <authorList>
            <person name="de Vries R.P."/>
            <person name="Riley R."/>
            <person name="Wiebenga A."/>
            <person name="Aguilar-Osorio G."/>
            <person name="Amillis S."/>
            <person name="Uchima C.A."/>
            <person name="Anderluh G."/>
            <person name="Asadollahi M."/>
            <person name="Askin M."/>
            <person name="Barry K."/>
            <person name="Battaglia E."/>
            <person name="Bayram O."/>
            <person name="Benocci T."/>
            <person name="Braus-Stromeyer S.A."/>
            <person name="Caldana C."/>
            <person name="Canovas D."/>
            <person name="Cerqueira G.C."/>
            <person name="Chen F."/>
            <person name="Chen W."/>
            <person name="Choi C."/>
            <person name="Clum A."/>
            <person name="Dos Santos R.A."/>
            <person name="Damasio A.R."/>
            <person name="Diallinas G."/>
            <person name="Emri T."/>
            <person name="Fekete E."/>
            <person name="Flipphi M."/>
            <person name="Freyberg S."/>
            <person name="Gallo A."/>
            <person name="Gournas C."/>
            <person name="Habgood R."/>
            <person name="Hainaut M."/>
            <person name="Harispe M.L."/>
            <person name="Henrissat B."/>
            <person name="Hilden K.S."/>
            <person name="Hope R."/>
            <person name="Hossain A."/>
            <person name="Karabika E."/>
            <person name="Karaffa L."/>
            <person name="Karanyi Z."/>
            <person name="Krasevec N."/>
            <person name="Kuo A."/>
            <person name="Kusch H."/>
            <person name="LaButti K."/>
            <person name="Lagendijk E.L."/>
            <person name="Lapidus A."/>
            <person name="Levasseur A."/>
            <person name="Lindquist E."/>
            <person name="Lipzen A."/>
            <person name="Logrieco A.F."/>
            <person name="MacCabe A."/>
            <person name="Maekelae M.R."/>
            <person name="Malavazi I."/>
            <person name="Melin P."/>
            <person name="Meyer V."/>
            <person name="Mielnichuk N."/>
            <person name="Miskei M."/>
            <person name="Molnar A.P."/>
            <person name="Mule G."/>
            <person name="Ngan C.Y."/>
            <person name="Orejas M."/>
            <person name="Orosz E."/>
            <person name="Ouedraogo J.P."/>
            <person name="Overkamp K.M."/>
            <person name="Park H.-S."/>
            <person name="Perrone G."/>
            <person name="Piumi F."/>
            <person name="Punt P.J."/>
            <person name="Ram A.F."/>
            <person name="Ramon A."/>
            <person name="Rauscher S."/>
            <person name="Record E."/>
            <person name="Riano-Pachon D.M."/>
            <person name="Robert V."/>
            <person name="Roehrig J."/>
            <person name="Ruller R."/>
            <person name="Salamov A."/>
            <person name="Salih N.S."/>
            <person name="Samson R.A."/>
            <person name="Sandor E."/>
            <person name="Sanguinetti M."/>
            <person name="Schuetze T."/>
            <person name="Sepcic K."/>
            <person name="Shelest E."/>
            <person name="Sherlock G."/>
            <person name="Sophianopoulou V."/>
            <person name="Squina F.M."/>
            <person name="Sun H."/>
            <person name="Susca A."/>
            <person name="Todd R.B."/>
            <person name="Tsang A."/>
            <person name="Unkles S.E."/>
            <person name="van de Wiele N."/>
            <person name="van Rossen-Uffink D."/>
            <person name="Oliveira J.V."/>
            <person name="Vesth T.C."/>
            <person name="Visser J."/>
            <person name="Yu J.-H."/>
            <person name="Zhou M."/>
            <person name="Andersen M.R."/>
            <person name="Archer D.B."/>
            <person name="Baker S.E."/>
            <person name="Benoit I."/>
            <person name="Brakhage A.A."/>
            <person name="Braus G.H."/>
            <person name="Fischer R."/>
            <person name="Frisvad J.C."/>
            <person name="Goldman G.H."/>
            <person name="Houbraken J."/>
            <person name="Oakley B."/>
            <person name="Pocsi I."/>
            <person name="Scazzocchio C."/>
            <person name="Seiboth B."/>
            <person name="vanKuyk P.A."/>
            <person name="Wortman J."/>
            <person name="Dyer P.S."/>
            <person name="Grigoriev I.V."/>
        </authorList>
    </citation>
    <scope>NUCLEOTIDE SEQUENCE [LARGE SCALE GENOMIC DNA]</scope>
    <source>
        <strain evidence="2">CBS 106.47</strain>
    </source>
</reference>
<organism evidence="1 2">
    <name type="scientific">Aspergillus luchuensis (strain CBS 106.47)</name>
    <dbReference type="NCBI Taxonomy" id="1137211"/>
    <lineage>
        <taxon>Eukaryota</taxon>
        <taxon>Fungi</taxon>
        <taxon>Dikarya</taxon>
        <taxon>Ascomycota</taxon>
        <taxon>Pezizomycotina</taxon>
        <taxon>Eurotiomycetes</taxon>
        <taxon>Eurotiomycetidae</taxon>
        <taxon>Eurotiales</taxon>
        <taxon>Aspergillaceae</taxon>
        <taxon>Aspergillus</taxon>
        <taxon>Aspergillus subgen. Circumdati</taxon>
    </lineage>
</organism>
<dbReference type="Proteomes" id="UP000184063">
    <property type="component" value="Unassembled WGS sequence"/>
</dbReference>
<dbReference type="VEuPathDB" id="FungiDB:ASPFODRAFT_314085"/>
<accession>A0A1M3T9A1</accession>
<sequence>MMISVGRTELERDDDAACHEDSWPVSSDRQLWLSVCLLSGRVSHPLPAGQFNSHFPSSSASPLSLPFLFLFLLLLSPSLSSPLSRLTNFPNYYCCCQSCNFLSPSSLSFSYYFTATHTLSSVILT</sequence>
<proteinExistence type="predicted"/>
<evidence type="ECO:0000313" key="2">
    <source>
        <dbReference type="Proteomes" id="UP000184063"/>
    </source>
</evidence>
<gene>
    <name evidence="1" type="ORF">ASPFODRAFT_314085</name>
</gene>
<dbReference type="AlphaFoldDB" id="A0A1M3T9A1"/>
<dbReference type="EMBL" id="KV878246">
    <property type="protein sequence ID" value="OJZ83316.1"/>
    <property type="molecule type" value="Genomic_DNA"/>
</dbReference>